<feature type="region of interest" description="Disordered" evidence="2">
    <location>
        <begin position="504"/>
        <end position="639"/>
    </location>
</feature>
<feature type="compositionally biased region" description="Low complexity" evidence="2">
    <location>
        <begin position="405"/>
        <end position="414"/>
    </location>
</feature>
<gene>
    <name evidence="3" type="ORF">IWQ62_005402</name>
</gene>
<dbReference type="Gene3D" id="2.130.10.10">
    <property type="entry name" value="YVTN repeat-like/Quinoprotein amine dehydrogenase"/>
    <property type="match status" value="2"/>
</dbReference>
<dbReference type="GO" id="GO:0043015">
    <property type="term" value="F:gamma-tubulin binding"/>
    <property type="evidence" value="ECO:0007669"/>
    <property type="project" value="TreeGrafter"/>
</dbReference>
<evidence type="ECO:0000313" key="4">
    <source>
        <dbReference type="Proteomes" id="UP001150925"/>
    </source>
</evidence>
<dbReference type="AlphaFoldDB" id="A0A9W8AR28"/>
<evidence type="ECO:0000256" key="2">
    <source>
        <dbReference type="SAM" id="MobiDB-lite"/>
    </source>
</evidence>
<dbReference type="Pfam" id="PF00400">
    <property type="entry name" value="WD40"/>
    <property type="match status" value="2"/>
</dbReference>
<feature type="region of interest" description="Disordered" evidence="2">
    <location>
        <begin position="697"/>
        <end position="749"/>
    </location>
</feature>
<dbReference type="SUPFAM" id="SSF50978">
    <property type="entry name" value="WD40 repeat-like"/>
    <property type="match status" value="1"/>
</dbReference>
<proteinExistence type="predicted"/>
<protein>
    <recommendedName>
        <fullName evidence="5">WD40 repeat-like protein</fullName>
    </recommendedName>
</protein>
<dbReference type="PANTHER" id="PTHR44414">
    <property type="entry name" value="PROTEIN NEDD1"/>
    <property type="match status" value="1"/>
</dbReference>
<feature type="compositionally biased region" description="Polar residues" evidence="2">
    <location>
        <begin position="697"/>
        <end position="719"/>
    </location>
</feature>
<feature type="compositionally biased region" description="Basic and acidic residues" evidence="2">
    <location>
        <begin position="575"/>
        <end position="586"/>
    </location>
</feature>
<dbReference type="InterPro" id="IPR052818">
    <property type="entry name" value="NEDD1_Spindle_Assembly"/>
</dbReference>
<dbReference type="InterPro" id="IPR036322">
    <property type="entry name" value="WD40_repeat_dom_sf"/>
</dbReference>
<feature type="region of interest" description="Disordered" evidence="2">
    <location>
        <begin position="774"/>
        <end position="826"/>
    </location>
</feature>
<dbReference type="GO" id="GO:0007020">
    <property type="term" value="P:microtubule nucleation"/>
    <property type="evidence" value="ECO:0007669"/>
    <property type="project" value="TreeGrafter"/>
</dbReference>
<name>A0A9W8AR28_9FUNG</name>
<keyword evidence="1" id="KW-0175">Coiled coil</keyword>
<feature type="region of interest" description="Disordered" evidence="2">
    <location>
        <begin position="371"/>
        <end position="481"/>
    </location>
</feature>
<evidence type="ECO:0000313" key="3">
    <source>
        <dbReference type="EMBL" id="KAJ1956020.1"/>
    </source>
</evidence>
<dbReference type="Proteomes" id="UP001150925">
    <property type="component" value="Unassembled WGS sequence"/>
</dbReference>
<organism evidence="3 4">
    <name type="scientific">Dispira parvispora</name>
    <dbReference type="NCBI Taxonomy" id="1520584"/>
    <lineage>
        <taxon>Eukaryota</taxon>
        <taxon>Fungi</taxon>
        <taxon>Fungi incertae sedis</taxon>
        <taxon>Zoopagomycota</taxon>
        <taxon>Kickxellomycotina</taxon>
        <taxon>Dimargaritomycetes</taxon>
        <taxon>Dimargaritales</taxon>
        <taxon>Dimargaritaceae</taxon>
        <taxon>Dispira</taxon>
    </lineage>
</organism>
<dbReference type="InterPro" id="IPR001680">
    <property type="entry name" value="WD40_rpt"/>
</dbReference>
<keyword evidence="4" id="KW-1185">Reference proteome</keyword>
<accession>A0A9W8AR28</accession>
<reference evidence="3" key="1">
    <citation type="submission" date="2022-07" db="EMBL/GenBank/DDBJ databases">
        <title>Phylogenomic reconstructions and comparative analyses of Kickxellomycotina fungi.</title>
        <authorList>
            <person name="Reynolds N.K."/>
            <person name="Stajich J.E."/>
            <person name="Barry K."/>
            <person name="Grigoriev I.V."/>
            <person name="Crous P."/>
            <person name="Smith M.E."/>
        </authorList>
    </citation>
    <scope>NUCLEOTIDE SEQUENCE</scope>
    <source>
        <strain evidence="3">RSA 1196</strain>
    </source>
</reference>
<dbReference type="GO" id="GO:0000278">
    <property type="term" value="P:mitotic cell cycle"/>
    <property type="evidence" value="ECO:0007669"/>
    <property type="project" value="TreeGrafter"/>
</dbReference>
<dbReference type="EMBL" id="JANBPY010002210">
    <property type="protein sequence ID" value="KAJ1956020.1"/>
    <property type="molecule type" value="Genomic_DNA"/>
</dbReference>
<dbReference type="OrthoDB" id="1602884at2759"/>
<feature type="coiled-coil region" evidence="1">
    <location>
        <begin position="871"/>
        <end position="898"/>
    </location>
</feature>
<dbReference type="GO" id="GO:0036064">
    <property type="term" value="C:ciliary basal body"/>
    <property type="evidence" value="ECO:0007669"/>
    <property type="project" value="TreeGrafter"/>
</dbReference>
<dbReference type="GO" id="GO:0005814">
    <property type="term" value="C:centriole"/>
    <property type="evidence" value="ECO:0007669"/>
    <property type="project" value="TreeGrafter"/>
</dbReference>
<feature type="compositionally biased region" description="Polar residues" evidence="2">
    <location>
        <begin position="548"/>
        <end position="561"/>
    </location>
</feature>
<comment type="caution">
    <text evidence="3">The sequence shown here is derived from an EMBL/GenBank/DDBJ whole genome shotgun (WGS) entry which is preliminary data.</text>
</comment>
<feature type="compositionally biased region" description="Polar residues" evidence="2">
    <location>
        <begin position="457"/>
        <end position="469"/>
    </location>
</feature>
<dbReference type="SMART" id="SM00320">
    <property type="entry name" value="WD40"/>
    <property type="match status" value="6"/>
</dbReference>
<feature type="compositionally biased region" description="Low complexity" evidence="2">
    <location>
        <begin position="811"/>
        <end position="826"/>
    </location>
</feature>
<evidence type="ECO:0008006" key="5">
    <source>
        <dbReference type="Google" id="ProtNLM"/>
    </source>
</evidence>
<evidence type="ECO:0000256" key="1">
    <source>
        <dbReference type="SAM" id="Coils"/>
    </source>
</evidence>
<dbReference type="InterPro" id="IPR015943">
    <property type="entry name" value="WD40/YVTN_repeat-like_dom_sf"/>
</dbReference>
<dbReference type="GO" id="GO:0005737">
    <property type="term" value="C:cytoplasm"/>
    <property type="evidence" value="ECO:0007669"/>
    <property type="project" value="TreeGrafter"/>
</dbReference>
<feature type="compositionally biased region" description="Basic and acidic residues" evidence="2">
    <location>
        <begin position="786"/>
        <end position="797"/>
    </location>
</feature>
<feature type="compositionally biased region" description="Basic and acidic residues" evidence="2">
    <location>
        <begin position="532"/>
        <end position="545"/>
    </location>
</feature>
<dbReference type="GO" id="GO:0000922">
    <property type="term" value="C:spindle pole"/>
    <property type="evidence" value="ECO:0007669"/>
    <property type="project" value="TreeGrafter"/>
</dbReference>
<sequence>MSKASATVPLLAVTTTDTVEVWSLGTPSSTNSATPLAADTIRRVSHWKPFSQLPTSLANIKWTPRPVELKCLAWGHDGQLLAVGGDAPWIEIYRWTGDFVEAFPVFKPTEHTESQSVHAMEFASDSRTVVFGGSSRQVRRWDRQAQCIAQSFQTHKTTVTAVALSVDKGFIASGSTRGEVLLFNRKTGTKAELKFGTKQAISAMCFSAKRKHTLAAISQDGTVAVWDTHRSATPVRLFSRAHSAPSRGLAFHPQSAYTLYSAGLDQKIVTFDLLKRTVANSTSTTHPLNAMAVHRDGHHVFVGTVTGQVLLLDTQLPAKPLWITSVGARPKAVVSVNVFHEAHVPLDVLRMRWKESEPVVKADPVKPRSSIFDLVPPKRDTSSTRPLTLPRNGLASNKENIGPCPSTTTPSSSTLSAFPDASTVPPLPTTSDKRFDGIGDENTSHTLSRMGTKPAAQKTSESEVANRFTSEPLVPPEKLPVEAPTALADTSMVAKDRSYMDLFSPVGKPASKERRDPLSPPPRVLPGKTSSSHRDLLPSPDRTDDSSQEQIPASEYVSSKPVTDKFPPTSYLASRHNERPIAKADPVELAVATEPKEKPASSATNVEPSTPVRKPSEPARTVKFQESQQPMATTAEPDPIAYKEGDSILNIFSPVAAQKQPVSSFTDPVLGIMEAPKNPPAQLTDLDQGANITVNPKDATNVNSSNQMTLKTTTPQSIRKSALKNRLKQYQHSESGKSPSKGYGLPSVSPTSRVKRKVLFAQDVHLEPPSLEFLSLGGRKTTTPKRTHDSSTPKEVTRYSAVPKPKIGDDNPVSSEPSPQSNNSSVSYDCIRNAARDGLQETQEVLQSDIRNLHIEMHRLFYKHEIMLQELSGVNHERDTLRGELVQLRAENQLLRQKLGYE</sequence>
<dbReference type="PANTHER" id="PTHR44414:SF1">
    <property type="entry name" value="PROTEIN NEDD1"/>
    <property type="match status" value="1"/>
</dbReference>